<sequence>MLSYRGYGTRVGRRSVAKLSRVLLVTVMGKLSDAVPKRRRSIEKESWEVRL</sequence>
<reference evidence="1" key="1">
    <citation type="submission" date="2020-02" db="EMBL/GenBank/DDBJ databases">
        <authorList>
            <person name="Meier V. D."/>
        </authorList>
    </citation>
    <scope>NUCLEOTIDE SEQUENCE</scope>
    <source>
        <strain evidence="1">AVDCRST_MAG02</strain>
    </source>
</reference>
<dbReference type="AlphaFoldDB" id="A0A6J4R5C2"/>
<accession>A0A6J4R5C2</accession>
<gene>
    <name evidence="1" type="ORF">AVDCRST_MAG02-2906</name>
</gene>
<name>A0A6J4R5C2_9ACTN</name>
<organism evidence="1">
    <name type="scientific">uncultured Rubrobacteraceae bacterium</name>
    <dbReference type="NCBI Taxonomy" id="349277"/>
    <lineage>
        <taxon>Bacteria</taxon>
        <taxon>Bacillati</taxon>
        <taxon>Actinomycetota</taxon>
        <taxon>Rubrobacteria</taxon>
        <taxon>Rubrobacterales</taxon>
        <taxon>Rubrobacteraceae</taxon>
        <taxon>environmental samples</taxon>
    </lineage>
</organism>
<proteinExistence type="predicted"/>
<protein>
    <submittedName>
        <fullName evidence="1">Uncharacterized protein</fullName>
    </submittedName>
</protein>
<dbReference type="EMBL" id="CADCVH010000093">
    <property type="protein sequence ID" value="CAA9464644.1"/>
    <property type="molecule type" value="Genomic_DNA"/>
</dbReference>
<evidence type="ECO:0000313" key="1">
    <source>
        <dbReference type="EMBL" id="CAA9464644.1"/>
    </source>
</evidence>